<proteinExistence type="predicted"/>
<dbReference type="SUPFAM" id="SSF53720">
    <property type="entry name" value="ALDH-like"/>
    <property type="match status" value="1"/>
</dbReference>
<accession>A0A540VRE7</accession>
<evidence type="ECO:0000259" key="2">
    <source>
        <dbReference type="Pfam" id="PF00171"/>
    </source>
</evidence>
<comment type="caution">
    <text evidence="3">The sequence shown here is derived from an EMBL/GenBank/DDBJ whole genome shotgun (WGS) entry which is preliminary data.</text>
</comment>
<keyword evidence="1" id="KW-0560">Oxidoreductase</keyword>
<dbReference type="EMBL" id="VIFK01000070">
    <property type="protein sequence ID" value="TQE99337.1"/>
    <property type="molecule type" value="Genomic_DNA"/>
</dbReference>
<evidence type="ECO:0000313" key="4">
    <source>
        <dbReference type="Proteomes" id="UP000315400"/>
    </source>
</evidence>
<gene>
    <name evidence="3" type="ORF">FKY71_09120</name>
</gene>
<evidence type="ECO:0000313" key="3">
    <source>
        <dbReference type="EMBL" id="TQE99337.1"/>
    </source>
</evidence>
<dbReference type="Gene3D" id="3.40.605.10">
    <property type="entry name" value="Aldehyde Dehydrogenase, Chain A, domain 1"/>
    <property type="match status" value="1"/>
</dbReference>
<organism evidence="3 4">
    <name type="scientific">Spiribacter salinus</name>
    <dbReference type="NCBI Taxonomy" id="1335746"/>
    <lineage>
        <taxon>Bacteria</taxon>
        <taxon>Pseudomonadati</taxon>
        <taxon>Pseudomonadota</taxon>
        <taxon>Gammaproteobacteria</taxon>
        <taxon>Chromatiales</taxon>
        <taxon>Ectothiorhodospiraceae</taxon>
        <taxon>Spiribacter</taxon>
    </lineage>
</organism>
<dbReference type="Gene3D" id="3.40.309.10">
    <property type="entry name" value="Aldehyde Dehydrogenase, Chain A, domain 2"/>
    <property type="match status" value="1"/>
</dbReference>
<dbReference type="AlphaFoldDB" id="A0A540VRE7"/>
<feature type="domain" description="Aldehyde dehydrogenase" evidence="2">
    <location>
        <begin position="203"/>
        <end position="332"/>
    </location>
</feature>
<dbReference type="Proteomes" id="UP000315400">
    <property type="component" value="Unassembled WGS sequence"/>
</dbReference>
<protein>
    <submittedName>
        <fullName evidence="3">Aldehyde dehydrogenase</fullName>
    </submittedName>
</protein>
<dbReference type="InterPro" id="IPR016162">
    <property type="entry name" value="Ald_DH_N"/>
</dbReference>
<sequence length="573" mass="63209">MTSDKAPPDFEALQSHLDTLAGARDKWARTTVDERIAILQLIKDALMGVAGDWARQAASAKGLIRGSPLEGEEWMSGPYALMGACNGLIETLSKMNGKSFLQDIPLRTLPNGQLAARVTPHSIWDRLLLSGVSAEVWMQDGITSENLSAHTATAYDTPAEQRQGRVALVLGAGNIAAIAPLDVFQKLFLEHQVVILKMNPVNEYLAEILETALAPLIKRDALRIVKGGGDVGAWLTEHERVDEIHITGSQATHDMIIWGRGEEGEQRRAAGTPRLDKRITSELGAVCPTIVVPGNWSQADIRFQAEQIATQKLHNSGFNCVACQALLMPRGWDQAETLMKELRDVISHSVRPTYYPGAENRLAEFREHASQVDIVDRGHAPDLLINNLEDDEWFQSNEVFAPAMSVQHLDAPDAEQYLRNAIDFANNQLHGTLGANIVIHPATIRAIGRKRFETLLAGLHYGTIAINAWTGLAFLNTVCPWGAFPGHTLDDVQSGIGTVHNTFMFDAAERSVVEAPFRPFPRSVAAGHWSLLPRPPWFITNTRQRQLGELLTQFEYKPAWHRIPGIFINALMG</sequence>
<evidence type="ECO:0000256" key="1">
    <source>
        <dbReference type="ARBA" id="ARBA00023002"/>
    </source>
</evidence>
<name>A0A540VRE7_9GAMM</name>
<dbReference type="InterPro" id="IPR016163">
    <property type="entry name" value="Ald_DH_C"/>
</dbReference>
<dbReference type="InterPro" id="IPR015590">
    <property type="entry name" value="Aldehyde_DH_dom"/>
</dbReference>
<dbReference type="GO" id="GO:0016620">
    <property type="term" value="F:oxidoreductase activity, acting on the aldehyde or oxo group of donors, NAD or NADP as acceptor"/>
    <property type="evidence" value="ECO:0007669"/>
    <property type="project" value="InterPro"/>
</dbReference>
<dbReference type="Pfam" id="PF00171">
    <property type="entry name" value="Aldedh"/>
    <property type="match status" value="1"/>
</dbReference>
<reference evidence="3 4" key="1">
    <citation type="submission" date="2019-06" db="EMBL/GenBank/DDBJ databases">
        <title>Metagenome assembled Genome of Spiribacter salinus SL48-SHIP from the microbial mat of Salt Lake 48 (Novosibirsk region, Russia).</title>
        <authorList>
            <person name="Shipova A."/>
            <person name="Rozanov A.S."/>
            <person name="Bryanskaya A.V."/>
            <person name="Peltek S.E."/>
        </authorList>
    </citation>
    <scope>NUCLEOTIDE SEQUENCE [LARGE SCALE GENOMIC DNA]</scope>
    <source>
        <strain evidence="3">SL48-SHIP-2</strain>
    </source>
</reference>
<dbReference type="InterPro" id="IPR016161">
    <property type="entry name" value="Ald_DH/histidinol_DH"/>
</dbReference>